<organism evidence="4 5">
    <name type="scientific">Coleophoma crateriformis</name>
    <dbReference type="NCBI Taxonomy" id="565419"/>
    <lineage>
        <taxon>Eukaryota</taxon>
        <taxon>Fungi</taxon>
        <taxon>Dikarya</taxon>
        <taxon>Ascomycota</taxon>
        <taxon>Pezizomycotina</taxon>
        <taxon>Leotiomycetes</taxon>
        <taxon>Helotiales</taxon>
        <taxon>Dermateaceae</taxon>
        <taxon>Coleophoma</taxon>
    </lineage>
</organism>
<dbReference type="PANTHER" id="PTHR24320">
    <property type="entry name" value="RETINOL DEHYDROGENASE"/>
    <property type="match status" value="1"/>
</dbReference>
<keyword evidence="3" id="KW-0560">Oxidoreductase</keyword>
<keyword evidence="5" id="KW-1185">Reference proteome</keyword>
<evidence type="ECO:0000313" key="4">
    <source>
        <dbReference type="EMBL" id="RDW56630.1"/>
    </source>
</evidence>
<evidence type="ECO:0000313" key="5">
    <source>
        <dbReference type="Proteomes" id="UP000256328"/>
    </source>
</evidence>
<comment type="similarity">
    <text evidence="1">Belongs to the short-chain dehydrogenases/reductases (SDR) family.</text>
</comment>
<evidence type="ECO:0000256" key="1">
    <source>
        <dbReference type="ARBA" id="ARBA00006484"/>
    </source>
</evidence>
<dbReference type="EMBL" id="PDLN01000025">
    <property type="protein sequence ID" value="RDW56630.1"/>
    <property type="molecule type" value="Genomic_DNA"/>
</dbReference>
<accession>A0A3D8Q4N4</accession>
<dbReference type="Proteomes" id="UP000256328">
    <property type="component" value="Unassembled WGS sequence"/>
</dbReference>
<dbReference type="GO" id="GO:0016491">
    <property type="term" value="F:oxidoreductase activity"/>
    <property type="evidence" value="ECO:0007669"/>
    <property type="project" value="UniProtKB-KW"/>
</dbReference>
<comment type="caution">
    <text evidence="4">The sequence shown here is derived from an EMBL/GenBank/DDBJ whole genome shotgun (WGS) entry which is preliminary data.</text>
</comment>
<dbReference type="InterPro" id="IPR036291">
    <property type="entry name" value="NAD(P)-bd_dom_sf"/>
</dbReference>
<keyword evidence="2" id="KW-0521">NADP</keyword>
<protein>
    <submittedName>
        <fullName evidence="4">Uncharacterized protein</fullName>
    </submittedName>
</protein>
<proteinExistence type="inferred from homology"/>
<gene>
    <name evidence="4" type="ORF">BP5796_13095</name>
</gene>
<dbReference type="Gene3D" id="3.40.50.720">
    <property type="entry name" value="NAD(P)-binding Rossmann-like Domain"/>
    <property type="match status" value="1"/>
</dbReference>
<dbReference type="SUPFAM" id="SSF51735">
    <property type="entry name" value="NAD(P)-binding Rossmann-fold domains"/>
    <property type="match status" value="1"/>
</dbReference>
<dbReference type="InterPro" id="IPR002347">
    <property type="entry name" value="SDR_fam"/>
</dbReference>
<dbReference type="AlphaFoldDB" id="A0A3D8Q4N4"/>
<dbReference type="PANTHER" id="PTHR24320:SF282">
    <property type="entry name" value="WW DOMAIN-CONTAINING OXIDOREDUCTASE"/>
    <property type="match status" value="1"/>
</dbReference>
<evidence type="ECO:0000256" key="2">
    <source>
        <dbReference type="ARBA" id="ARBA00022857"/>
    </source>
</evidence>
<reference evidence="4 5" key="1">
    <citation type="journal article" date="2018" name="IMA Fungus">
        <title>IMA Genome-F 9: Draft genome sequence of Annulohypoxylon stygium, Aspergillus mulundensis, Berkeleyomyces basicola (syn. Thielaviopsis basicola), Ceratocystis smalleyi, two Cercospora beticola strains, Coleophoma cylindrospora, Fusarium fracticaudum, Phialophora cf. hyalina, and Morchella septimelata.</title>
        <authorList>
            <person name="Wingfield B.D."/>
            <person name="Bills G.F."/>
            <person name="Dong Y."/>
            <person name="Huang W."/>
            <person name="Nel W.J."/>
            <person name="Swalarsk-Parry B.S."/>
            <person name="Vaghefi N."/>
            <person name="Wilken P.M."/>
            <person name="An Z."/>
            <person name="de Beer Z.W."/>
            <person name="De Vos L."/>
            <person name="Chen L."/>
            <person name="Duong T.A."/>
            <person name="Gao Y."/>
            <person name="Hammerbacher A."/>
            <person name="Kikkert J.R."/>
            <person name="Li Y."/>
            <person name="Li H."/>
            <person name="Li K."/>
            <person name="Li Q."/>
            <person name="Liu X."/>
            <person name="Ma X."/>
            <person name="Naidoo K."/>
            <person name="Pethybridge S.J."/>
            <person name="Sun J."/>
            <person name="Steenkamp E.T."/>
            <person name="van der Nest M.A."/>
            <person name="van Wyk S."/>
            <person name="Wingfield M.J."/>
            <person name="Xiong C."/>
            <person name="Yue Q."/>
            <person name="Zhang X."/>
        </authorList>
    </citation>
    <scope>NUCLEOTIDE SEQUENCE [LARGE SCALE GENOMIC DNA]</scope>
    <source>
        <strain evidence="4 5">BP5796</strain>
    </source>
</reference>
<dbReference type="Pfam" id="PF00106">
    <property type="entry name" value="adh_short"/>
    <property type="match status" value="1"/>
</dbReference>
<name>A0A3D8Q4N4_9HELO</name>
<sequence length="311" mass="33375">MVVGTLKWPLVKTIPDLTGKIALVTGANSSNGIGFHTAYQLASHGAKVYIGARSDEKAGVAIHQMRTSNPAISADKLRPFIADLGDLKAVTSAAQTLLSEESRLDILVHNAAILSMPVVLDSYGISVAFATNHFGPFALTKALLPLLKKSAETNPGVRVVTVSAPAYKLLPPGIKFDSLASFNIELEPTQVGDAAFTRYGLSKLANLLFARQLQKNFNKEGIKALSISLHPGLIKTDGTFKMVRPENQQTFAQRMSPPDGALNTLFAATNPEVWEKKEEFGGAYLVPHGKIEEPIGNGANDKLATELWETS</sequence>
<dbReference type="OrthoDB" id="191139at2759"/>
<evidence type="ECO:0000256" key="3">
    <source>
        <dbReference type="ARBA" id="ARBA00023002"/>
    </source>
</evidence>